<organism evidence="4">
    <name type="scientific">viral metagenome</name>
    <dbReference type="NCBI Taxonomy" id="1070528"/>
    <lineage>
        <taxon>unclassified sequences</taxon>
        <taxon>metagenomes</taxon>
        <taxon>organismal metagenomes</taxon>
    </lineage>
</organism>
<dbReference type="AlphaFoldDB" id="A0A6C0HHF9"/>
<proteinExistence type="predicted"/>
<dbReference type="PANTHER" id="PTHR23114">
    <property type="entry name" value="M7GPPPN-MRNA HYDROLASE"/>
    <property type="match status" value="1"/>
</dbReference>
<dbReference type="InterPro" id="IPR001878">
    <property type="entry name" value="Znf_CCHC"/>
</dbReference>
<dbReference type="InterPro" id="IPR000086">
    <property type="entry name" value="NUDIX_hydrolase_dom"/>
</dbReference>
<dbReference type="SUPFAM" id="SSF55811">
    <property type="entry name" value="Nudix"/>
    <property type="match status" value="1"/>
</dbReference>
<dbReference type="GO" id="GO:0000290">
    <property type="term" value="P:deadenylation-dependent decapping of nuclear-transcribed mRNA"/>
    <property type="evidence" value="ECO:0007669"/>
    <property type="project" value="TreeGrafter"/>
</dbReference>
<name>A0A6C0HHF9_9ZZZZ</name>
<dbReference type="PANTHER" id="PTHR23114:SF17">
    <property type="entry name" value="M7GPPPN-MRNA HYDROLASE"/>
    <property type="match status" value="1"/>
</dbReference>
<dbReference type="GO" id="GO:0016787">
    <property type="term" value="F:hydrolase activity"/>
    <property type="evidence" value="ECO:0007669"/>
    <property type="project" value="UniProtKB-KW"/>
</dbReference>
<sequence>MHNYDIYCNNCGKTGHQFYQCKIPITSFGVIAFRINPLTPTFVPSSSILVENAKYEFLMIRRKDTLGYIDFMRGKYTLHNNHYIMNMMKQMTIDEKERLRNGNFSELWRNLWGDEAVSAQYKMEEFNSREKYNALKSGIMIKSELYTIDRLLDESMQYQQWLEPEWGFPKGRRNSQEKDYECAIREFSEETGYNPAILKNIHNIIPFEENFSGSNYKSYKHKYYLMNISYLDSLVQTTFENTEVSDIGWKSIEDCISCIRPYNLEKISMISKIHNCLTANVLYCI</sequence>
<dbReference type="GO" id="GO:0003676">
    <property type="term" value="F:nucleic acid binding"/>
    <property type="evidence" value="ECO:0007669"/>
    <property type="project" value="InterPro"/>
</dbReference>
<dbReference type="InterPro" id="IPR015797">
    <property type="entry name" value="NUDIX_hydrolase-like_dom_sf"/>
</dbReference>
<dbReference type="PROSITE" id="PS51462">
    <property type="entry name" value="NUDIX"/>
    <property type="match status" value="1"/>
</dbReference>
<evidence type="ECO:0000256" key="1">
    <source>
        <dbReference type="ARBA" id="ARBA00022801"/>
    </source>
</evidence>
<dbReference type="PROSITE" id="PS00893">
    <property type="entry name" value="NUDIX_BOX"/>
    <property type="match status" value="1"/>
</dbReference>
<keyword evidence="1" id="KW-0378">Hydrolase</keyword>
<dbReference type="EMBL" id="MN739956">
    <property type="protein sequence ID" value="QHT79894.1"/>
    <property type="molecule type" value="Genomic_DNA"/>
</dbReference>
<dbReference type="GO" id="GO:0005737">
    <property type="term" value="C:cytoplasm"/>
    <property type="evidence" value="ECO:0007669"/>
    <property type="project" value="TreeGrafter"/>
</dbReference>
<dbReference type="InterPro" id="IPR020084">
    <property type="entry name" value="NUDIX_hydrolase_CS"/>
</dbReference>
<reference evidence="4" key="1">
    <citation type="journal article" date="2020" name="Nature">
        <title>Giant virus diversity and host interactions through global metagenomics.</title>
        <authorList>
            <person name="Schulz F."/>
            <person name="Roux S."/>
            <person name="Paez-Espino D."/>
            <person name="Jungbluth S."/>
            <person name="Walsh D.A."/>
            <person name="Denef V.J."/>
            <person name="McMahon K.D."/>
            <person name="Konstantinidis K.T."/>
            <person name="Eloe-Fadrosh E.A."/>
            <person name="Kyrpides N.C."/>
            <person name="Woyke T."/>
        </authorList>
    </citation>
    <scope>NUCLEOTIDE SEQUENCE</scope>
    <source>
        <strain evidence="4">GVMAG-M-3300023184-105</strain>
    </source>
</reference>
<protein>
    <recommendedName>
        <fullName evidence="5">Nudix hydrolase domain-containing protein</fullName>
    </recommendedName>
</protein>
<accession>A0A6C0HHF9</accession>
<feature type="domain" description="CCHC-type" evidence="2">
    <location>
        <begin position="8"/>
        <end position="22"/>
    </location>
</feature>
<evidence type="ECO:0000259" key="2">
    <source>
        <dbReference type="PROSITE" id="PS50158"/>
    </source>
</evidence>
<evidence type="ECO:0000259" key="3">
    <source>
        <dbReference type="PROSITE" id="PS51462"/>
    </source>
</evidence>
<evidence type="ECO:0008006" key="5">
    <source>
        <dbReference type="Google" id="ProtNLM"/>
    </source>
</evidence>
<evidence type="ECO:0000313" key="4">
    <source>
        <dbReference type="EMBL" id="QHT79894.1"/>
    </source>
</evidence>
<feature type="domain" description="Nudix hydrolase" evidence="3">
    <location>
        <begin position="41"/>
        <end position="275"/>
    </location>
</feature>
<dbReference type="GO" id="GO:0008270">
    <property type="term" value="F:zinc ion binding"/>
    <property type="evidence" value="ECO:0007669"/>
    <property type="project" value="InterPro"/>
</dbReference>
<dbReference type="PROSITE" id="PS50158">
    <property type="entry name" value="ZF_CCHC"/>
    <property type="match status" value="1"/>
</dbReference>
<dbReference type="Pfam" id="PF00293">
    <property type="entry name" value="NUDIX"/>
    <property type="match status" value="1"/>
</dbReference>
<dbReference type="Gene3D" id="3.90.79.10">
    <property type="entry name" value="Nucleoside Triphosphate Pyrophosphohydrolase"/>
    <property type="match status" value="1"/>
</dbReference>